<keyword evidence="2" id="KW-0472">Membrane</keyword>
<organism evidence="4 5">
    <name type="scientific">Bizionia arctica</name>
    <dbReference type="NCBI Taxonomy" id="1495645"/>
    <lineage>
        <taxon>Bacteria</taxon>
        <taxon>Pseudomonadati</taxon>
        <taxon>Bacteroidota</taxon>
        <taxon>Flavobacteriia</taxon>
        <taxon>Flavobacteriales</taxon>
        <taxon>Flavobacteriaceae</taxon>
        <taxon>Bizionia</taxon>
    </lineage>
</organism>
<evidence type="ECO:0000256" key="1">
    <source>
        <dbReference type="ARBA" id="ARBA00004370"/>
    </source>
</evidence>
<feature type="domain" description="Bacterial surface antigen (D15)" evidence="3">
    <location>
        <begin position="182"/>
        <end position="302"/>
    </location>
</feature>
<accession>A0A917GSJ7</accession>
<name>A0A917GSJ7_9FLAO</name>
<evidence type="ECO:0000313" key="5">
    <source>
        <dbReference type="Proteomes" id="UP000625976"/>
    </source>
</evidence>
<proteinExistence type="predicted"/>
<gene>
    <name evidence="4" type="ORF">GCM10010976_28060</name>
</gene>
<reference evidence="4" key="1">
    <citation type="journal article" date="2014" name="Int. J. Syst. Evol. Microbiol.">
        <title>Complete genome sequence of Corynebacterium casei LMG S-19264T (=DSM 44701T), isolated from a smear-ripened cheese.</title>
        <authorList>
            <consortium name="US DOE Joint Genome Institute (JGI-PGF)"/>
            <person name="Walter F."/>
            <person name="Albersmeier A."/>
            <person name="Kalinowski J."/>
            <person name="Ruckert C."/>
        </authorList>
    </citation>
    <scope>NUCLEOTIDE SEQUENCE</scope>
    <source>
        <strain evidence="4">CGMCC 1.12751</strain>
    </source>
</reference>
<sequence length="411" mass="46922">MNMIKLITLKAFRLNLVLNNYLKAFVLLFVFCAYSPISHAQTKSDSIKKHKEKFSFKMLKDTLDGNLDMSYVLMHNNGFIPVPQIVTESALGGIGLVMAPVFIKPNKHQVEGEHVAPNITAAFAGYTANKTWGFGGFRKASLPKYHLKYTVGAMYANINMEFYRDIPVVGNKEFDFNFRVAGGFVSVLREIANTDLYMGLQYYYGHVDVTPQFQNVEIADFFKEKDFSSNIGSLGLALEFDKRDNVFTPDKGWYISSQYQVNANWTGSDYDFQNFNLEILKYFQVTPKWVSGLRFQSQLQFGDAPFYLEPSVVMRGVPMAKYQGDEVYVLAMEQRYDFLYRWSAIGFGGLAKAPTKRVSFDDAELVYSYGGGFRYLIARMFKLRTGVDVAWSNNGDFGWYIVFGCAWNNFN</sequence>
<protein>
    <submittedName>
        <fullName evidence="4">Glyceraldehyde-3-phosphate dehydrogenase</fullName>
    </submittedName>
</protein>
<comment type="subcellular location">
    <subcellularLocation>
        <location evidence="1">Membrane</location>
    </subcellularLocation>
</comment>
<dbReference type="AlphaFoldDB" id="A0A917GSJ7"/>
<evidence type="ECO:0000313" key="4">
    <source>
        <dbReference type="EMBL" id="GGG55573.1"/>
    </source>
</evidence>
<dbReference type="Gene3D" id="2.40.160.50">
    <property type="entry name" value="membrane protein fhac: a member of the omp85/tpsb transporter family"/>
    <property type="match status" value="1"/>
</dbReference>
<dbReference type="EMBL" id="BMFQ01000003">
    <property type="protein sequence ID" value="GGG55573.1"/>
    <property type="molecule type" value="Genomic_DNA"/>
</dbReference>
<reference evidence="4" key="2">
    <citation type="submission" date="2020-09" db="EMBL/GenBank/DDBJ databases">
        <authorList>
            <person name="Sun Q."/>
            <person name="Zhou Y."/>
        </authorList>
    </citation>
    <scope>NUCLEOTIDE SEQUENCE</scope>
    <source>
        <strain evidence="4">CGMCC 1.12751</strain>
    </source>
</reference>
<evidence type="ECO:0000256" key="2">
    <source>
        <dbReference type="ARBA" id="ARBA00023136"/>
    </source>
</evidence>
<evidence type="ECO:0000259" key="3">
    <source>
        <dbReference type="Pfam" id="PF01103"/>
    </source>
</evidence>
<dbReference type="InterPro" id="IPR000184">
    <property type="entry name" value="Bac_surfAg_D15"/>
</dbReference>
<dbReference type="GO" id="GO:0019867">
    <property type="term" value="C:outer membrane"/>
    <property type="evidence" value="ECO:0007669"/>
    <property type="project" value="InterPro"/>
</dbReference>
<comment type="caution">
    <text evidence="4">The sequence shown here is derived from an EMBL/GenBank/DDBJ whole genome shotgun (WGS) entry which is preliminary data.</text>
</comment>
<keyword evidence="5" id="KW-1185">Reference proteome</keyword>
<dbReference type="Proteomes" id="UP000625976">
    <property type="component" value="Unassembled WGS sequence"/>
</dbReference>
<dbReference type="Pfam" id="PF01103">
    <property type="entry name" value="Omp85"/>
    <property type="match status" value="1"/>
</dbReference>